<keyword evidence="3" id="KW-1185">Reference proteome</keyword>
<gene>
    <name evidence="2" type="ORF">C4N9_20900</name>
</gene>
<dbReference type="OrthoDB" id="952090at2"/>
<name>A0A2U2C4A5_9RHOB</name>
<dbReference type="Proteomes" id="UP000244940">
    <property type="component" value="Unassembled WGS sequence"/>
</dbReference>
<reference evidence="2 3" key="1">
    <citation type="submission" date="2018-05" db="EMBL/GenBank/DDBJ databases">
        <title>Pararhodobacter marina sp. nov., isolated from deep-sea water of the Indian Ocean.</title>
        <authorList>
            <person name="Lai Q.Sr."/>
            <person name="Liu X."/>
            <person name="Shao Z."/>
        </authorList>
    </citation>
    <scope>NUCLEOTIDE SEQUENCE [LARGE SCALE GENOMIC DNA]</scope>
    <source>
        <strain evidence="2 3">CIC4N-9</strain>
    </source>
</reference>
<comment type="caution">
    <text evidence="2">The sequence shown here is derived from an EMBL/GenBank/DDBJ whole genome shotgun (WGS) entry which is preliminary data.</text>
</comment>
<dbReference type="GeneID" id="94367356"/>
<dbReference type="RefSeq" id="WP_109535281.1">
    <property type="nucleotide sequence ID" value="NZ_QEYD01000017.1"/>
</dbReference>
<evidence type="ECO:0000313" key="2">
    <source>
        <dbReference type="EMBL" id="PWE26720.1"/>
    </source>
</evidence>
<accession>A0A2U2C4A5</accession>
<organism evidence="2 3">
    <name type="scientific">Pararhodobacter marinus</name>
    <dbReference type="NCBI Taxonomy" id="2184063"/>
    <lineage>
        <taxon>Bacteria</taxon>
        <taxon>Pseudomonadati</taxon>
        <taxon>Pseudomonadota</taxon>
        <taxon>Alphaproteobacteria</taxon>
        <taxon>Rhodobacterales</taxon>
        <taxon>Paracoccaceae</taxon>
        <taxon>Pararhodobacter</taxon>
    </lineage>
</organism>
<evidence type="ECO:0000259" key="1">
    <source>
        <dbReference type="Pfam" id="PF04233"/>
    </source>
</evidence>
<sequence>MRNPTAAERAALRAFLDRHLPEIIAAFERAVYTTRARADLAEVERLLQLGDIEALVDLLHIDGPMLNALEEAVRSTYIAGGQSAVAGMQQGLVATFGFNGGDVVARSWIERNGANLVQGIVDDSRDAIRRFVTVALSEEGRATRSVALDIVGRIGLQRVRTGGIIGLTAEQTEYAIRAREELTRLDPHYFTRTRRDARFDSLVRRAMREGRRLSVAEIDRIVGRYKDRLLQRRGETIARDQVNTARAASRREAMRQILERPDVETITKRWQLGFPKEHRPNHVALNGQVKNYDEDFDFGGGITAHGPHDDSLPASEKLGCQCTIVYRVKLKKS</sequence>
<dbReference type="InterPro" id="IPR006528">
    <property type="entry name" value="Phage_head_morphogenesis_dom"/>
</dbReference>
<evidence type="ECO:0000313" key="3">
    <source>
        <dbReference type="Proteomes" id="UP000244940"/>
    </source>
</evidence>
<proteinExistence type="predicted"/>
<dbReference type="Pfam" id="PF04233">
    <property type="entry name" value="Phage_Mu_F"/>
    <property type="match status" value="1"/>
</dbReference>
<protein>
    <recommendedName>
        <fullName evidence="1">Phage head morphogenesis domain-containing protein</fullName>
    </recommendedName>
</protein>
<dbReference type="EMBL" id="QEYD01000017">
    <property type="protein sequence ID" value="PWE26720.1"/>
    <property type="molecule type" value="Genomic_DNA"/>
</dbReference>
<feature type="domain" description="Phage head morphogenesis" evidence="1">
    <location>
        <begin position="203"/>
        <end position="324"/>
    </location>
</feature>
<dbReference type="AlphaFoldDB" id="A0A2U2C4A5"/>